<comment type="caution">
    <text evidence="1">The sequence shown here is derived from an EMBL/GenBank/DDBJ whole genome shotgun (WGS) entry which is preliminary data.</text>
</comment>
<evidence type="ECO:0000313" key="1">
    <source>
        <dbReference type="EMBL" id="NVZ10177.1"/>
    </source>
</evidence>
<gene>
    <name evidence="1" type="ORF">HW932_12990</name>
</gene>
<dbReference type="AlphaFoldDB" id="A0A850RFL5"/>
<protein>
    <submittedName>
        <fullName evidence="1">Uncharacterized protein</fullName>
    </submittedName>
</protein>
<proteinExistence type="predicted"/>
<dbReference type="Proteomes" id="UP000592294">
    <property type="component" value="Unassembled WGS sequence"/>
</dbReference>
<reference evidence="1 2" key="1">
    <citation type="submission" date="2020-06" db="EMBL/GenBank/DDBJ databases">
        <title>Whole-genome sequence of Allochromatium humboldtianum DSM 21881, type strain.</title>
        <authorList>
            <person name="Kyndt J.A."/>
            <person name="Meyer T.E."/>
        </authorList>
    </citation>
    <scope>NUCLEOTIDE SEQUENCE [LARGE SCALE GENOMIC DNA]</scope>
    <source>
        <strain evidence="1 2">DSM 21881</strain>
    </source>
</reference>
<name>A0A850RFL5_9GAMM</name>
<sequence length="122" mass="13914">MASPIPLDQAEARGAKRDSPEAHIAVWPSMVARYKAEWPILSILEYDEVPRGRVIFDTATQTFIVYMDATLFAEPRLSLNVVREALSAAFQLHGQRVCFATDPHYCVDFWEEYDQAVFPHGR</sequence>
<keyword evidence="2" id="KW-1185">Reference proteome</keyword>
<organism evidence="1 2">
    <name type="scientific">Allochromatium humboldtianum</name>
    <dbReference type="NCBI Taxonomy" id="504901"/>
    <lineage>
        <taxon>Bacteria</taxon>
        <taxon>Pseudomonadati</taxon>
        <taxon>Pseudomonadota</taxon>
        <taxon>Gammaproteobacteria</taxon>
        <taxon>Chromatiales</taxon>
        <taxon>Chromatiaceae</taxon>
        <taxon>Allochromatium</taxon>
    </lineage>
</organism>
<dbReference type="EMBL" id="JABZEO010000008">
    <property type="protein sequence ID" value="NVZ10177.1"/>
    <property type="molecule type" value="Genomic_DNA"/>
</dbReference>
<accession>A0A850RFL5</accession>
<evidence type="ECO:0000313" key="2">
    <source>
        <dbReference type="Proteomes" id="UP000592294"/>
    </source>
</evidence>
<dbReference type="RefSeq" id="WP_176976919.1">
    <property type="nucleotide sequence ID" value="NZ_JABZEO010000008.1"/>
</dbReference>